<feature type="transmembrane region" description="Helical" evidence="2">
    <location>
        <begin position="74"/>
        <end position="95"/>
    </location>
</feature>
<feature type="region of interest" description="Disordered" evidence="1">
    <location>
        <begin position="164"/>
        <end position="192"/>
    </location>
</feature>
<dbReference type="RefSeq" id="WP_068331086.1">
    <property type="nucleotide sequence ID" value="NZ_LQBP01000001.1"/>
</dbReference>
<dbReference type="Pfam" id="PF11351">
    <property type="entry name" value="GTA_holin_3TM"/>
    <property type="match status" value="1"/>
</dbReference>
<keyword evidence="2" id="KW-0472">Membrane</keyword>
<keyword evidence="2" id="KW-1133">Transmembrane helix</keyword>
<evidence type="ECO:0000313" key="3">
    <source>
        <dbReference type="EMBL" id="KUJ81755.1"/>
    </source>
</evidence>
<name>A0A0X3U130_9RHOB</name>
<dbReference type="Proteomes" id="UP000053690">
    <property type="component" value="Unassembled WGS sequence"/>
</dbReference>
<dbReference type="OrthoDB" id="7355053at2"/>
<dbReference type="STRING" id="1685378.AVO44_00205"/>
<comment type="caution">
    <text evidence="3">The sequence shown here is derived from an EMBL/GenBank/DDBJ whole genome shotgun (WGS) entry which is preliminary data.</text>
</comment>
<dbReference type="AlphaFoldDB" id="A0A0X3U130"/>
<organism evidence="3 4">
    <name type="scientific">Ruegeria profundi</name>
    <dbReference type="NCBI Taxonomy" id="1685378"/>
    <lineage>
        <taxon>Bacteria</taxon>
        <taxon>Pseudomonadati</taxon>
        <taxon>Pseudomonadota</taxon>
        <taxon>Alphaproteobacteria</taxon>
        <taxon>Rhodobacterales</taxon>
        <taxon>Roseobacteraceae</taxon>
        <taxon>Ruegeria</taxon>
    </lineage>
</organism>
<gene>
    <name evidence="3" type="ORF">AVO44_00205</name>
</gene>
<sequence>MGLIADVLSFLFGSNRNIVRETVEIFRENSEKGAERDLGLQQQAMVQFRDEFKAQQKSLFDRFIDGLNRLPRPAMALGTLGLFVAAMVDPLWFAARMQGIALVPEPLWWLLGVIVSFYFGARHQAKMQDLQREISATMRRTPDVMDNLHAINLMRSDAIGSADPGPDVALAERASRPDRNPALNDWRLSRRA</sequence>
<dbReference type="InterPro" id="IPR021497">
    <property type="entry name" value="GTA_holin_3TM"/>
</dbReference>
<dbReference type="EMBL" id="LQBP01000001">
    <property type="protein sequence ID" value="KUJ81755.1"/>
    <property type="molecule type" value="Genomic_DNA"/>
</dbReference>
<protein>
    <submittedName>
        <fullName evidence="3">Carboxylesterase</fullName>
    </submittedName>
</protein>
<evidence type="ECO:0000313" key="4">
    <source>
        <dbReference type="Proteomes" id="UP000053690"/>
    </source>
</evidence>
<feature type="transmembrane region" description="Helical" evidence="2">
    <location>
        <begin position="107"/>
        <end position="125"/>
    </location>
</feature>
<keyword evidence="2" id="KW-0812">Transmembrane</keyword>
<reference evidence="4" key="1">
    <citation type="submission" date="2015-12" db="EMBL/GenBank/DDBJ databases">
        <authorList>
            <person name="Zhang G."/>
            <person name="Stingl U."/>
        </authorList>
    </citation>
    <scope>NUCLEOTIDE SEQUENCE [LARGE SCALE GENOMIC DNA]</scope>
    <source>
        <strain evidence="4">ZGT108</strain>
    </source>
</reference>
<keyword evidence="4" id="KW-1185">Reference proteome</keyword>
<proteinExistence type="predicted"/>
<accession>A0A0X3U130</accession>
<evidence type="ECO:0000256" key="1">
    <source>
        <dbReference type="SAM" id="MobiDB-lite"/>
    </source>
</evidence>
<evidence type="ECO:0000256" key="2">
    <source>
        <dbReference type="SAM" id="Phobius"/>
    </source>
</evidence>